<dbReference type="Proteomes" id="UP000199698">
    <property type="component" value="Unassembled WGS sequence"/>
</dbReference>
<organism evidence="1 2">
    <name type="scientific">Gilliamella intestini</name>
    <dbReference type="NCBI Taxonomy" id="1798183"/>
    <lineage>
        <taxon>Bacteria</taxon>
        <taxon>Pseudomonadati</taxon>
        <taxon>Pseudomonadota</taxon>
        <taxon>Gammaproteobacteria</taxon>
        <taxon>Orbales</taxon>
        <taxon>Orbaceae</taxon>
        <taxon>Gilliamella</taxon>
    </lineage>
</organism>
<protein>
    <submittedName>
        <fullName evidence="1">Uncharacterized protein</fullName>
    </submittedName>
</protein>
<reference evidence="2" key="1">
    <citation type="submission" date="2016-08" db="EMBL/GenBank/DDBJ databases">
        <authorList>
            <person name="Varghese N."/>
            <person name="Submissions Spin"/>
        </authorList>
    </citation>
    <scope>NUCLEOTIDE SEQUENCE [LARGE SCALE GENOMIC DNA]</scope>
    <source>
        <strain evidence="2">R-53144</strain>
    </source>
</reference>
<name>A0A1C4DMK7_9GAMM</name>
<evidence type="ECO:0000313" key="1">
    <source>
        <dbReference type="EMBL" id="SCC32568.1"/>
    </source>
</evidence>
<dbReference type="AlphaFoldDB" id="A0A1C4DMK7"/>
<dbReference type="EMBL" id="FMBA01000086">
    <property type="protein sequence ID" value="SCC32568.1"/>
    <property type="molecule type" value="Genomic_DNA"/>
</dbReference>
<evidence type="ECO:0000313" key="2">
    <source>
        <dbReference type="Proteomes" id="UP000199698"/>
    </source>
</evidence>
<gene>
    <name evidence="1" type="ORF">GA0061080_10861</name>
</gene>
<sequence length="169" mass="19511">MQIGNPLYREIIEGLHWNLDASNHSQSDYKKLPKKPRAYLLIACTGDNGITENEILLTCRLSSGRNYCSELERKLGITLKRMDEPNTDGIGSHYRYYLANKEDAQKVVNLILSNKSSLLAESDISQILDFTLVTQINLVNSLHYPCSNKRFKCFVHFFNFWYIFITLVI</sequence>
<keyword evidence="2" id="KW-1185">Reference proteome</keyword>
<proteinExistence type="predicted"/>
<accession>A0A1C4DMK7</accession>